<dbReference type="Proteomes" id="UP000823750">
    <property type="component" value="Unassembled WGS sequence"/>
</dbReference>
<evidence type="ECO:0000259" key="3">
    <source>
        <dbReference type="PROSITE" id="PS51782"/>
    </source>
</evidence>
<dbReference type="Pfam" id="PF01476">
    <property type="entry name" value="LysM"/>
    <property type="match status" value="2"/>
</dbReference>
<feature type="domain" description="LysM" evidence="3">
    <location>
        <begin position="501"/>
        <end position="547"/>
    </location>
</feature>
<evidence type="ECO:0000256" key="2">
    <source>
        <dbReference type="SAM" id="SignalP"/>
    </source>
</evidence>
<evidence type="ECO:0000256" key="1">
    <source>
        <dbReference type="ARBA" id="ARBA00007734"/>
    </source>
</evidence>
<reference evidence="4" key="2">
    <citation type="journal article" date="2021" name="PeerJ">
        <title>Extensive microbial diversity within the chicken gut microbiome revealed by metagenomics and culture.</title>
        <authorList>
            <person name="Gilroy R."/>
            <person name="Ravi A."/>
            <person name="Getino M."/>
            <person name="Pursley I."/>
            <person name="Horton D.L."/>
            <person name="Alikhan N.F."/>
            <person name="Baker D."/>
            <person name="Gharbi K."/>
            <person name="Hall N."/>
            <person name="Watson M."/>
            <person name="Adriaenssens E.M."/>
            <person name="Foster-Nyarko E."/>
            <person name="Jarju S."/>
            <person name="Secka A."/>
            <person name="Antonio M."/>
            <person name="Oren A."/>
            <person name="Chaudhuri R.R."/>
            <person name="La Ragione R."/>
            <person name="Hildebrand F."/>
            <person name="Pallen M.J."/>
        </authorList>
    </citation>
    <scope>NUCLEOTIDE SEQUENCE</scope>
    <source>
        <strain evidence="4">B2-16538</strain>
    </source>
</reference>
<dbReference type="CDD" id="cd00118">
    <property type="entry name" value="LysM"/>
    <property type="match status" value="2"/>
</dbReference>
<dbReference type="Gene3D" id="1.10.530.10">
    <property type="match status" value="1"/>
</dbReference>
<protein>
    <submittedName>
        <fullName evidence="4">Transglycosylase SLT domain-containing protein</fullName>
    </submittedName>
</protein>
<dbReference type="Pfam" id="PF01464">
    <property type="entry name" value="SLT"/>
    <property type="match status" value="1"/>
</dbReference>
<dbReference type="SUPFAM" id="SSF53955">
    <property type="entry name" value="Lysozyme-like"/>
    <property type="match status" value="1"/>
</dbReference>
<reference evidence="4" key="1">
    <citation type="submission" date="2020-10" db="EMBL/GenBank/DDBJ databases">
        <authorList>
            <person name="Gilroy R."/>
        </authorList>
    </citation>
    <scope>NUCLEOTIDE SEQUENCE</scope>
    <source>
        <strain evidence="4">B2-16538</strain>
    </source>
</reference>
<dbReference type="SUPFAM" id="SSF54106">
    <property type="entry name" value="LysM domain"/>
    <property type="match status" value="2"/>
</dbReference>
<feature type="domain" description="LysM" evidence="3">
    <location>
        <begin position="425"/>
        <end position="468"/>
    </location>
</feature>
<dbReference type="InterPro" id="IPR018392">
    <property type="entry name" value="LysM"/>
</dbReference>
<feature type="signal peptide" evidence="2">
    <location>
        <begin position="1"/>
        <end position="24"/>
    </location>
</feature>
<dbReference type="GO" id="GO:0000270">
    <property type="term" value="P:peptidoglycan metabolic process"/>
    <property type="evidence" value="ECO:0007669"/>
    <property type="project" value="InterPro"/>
</dbReference>
<dbReference type="InterPro" id="IPR036779">
    <property type="entry name" value="LysM_dom_sf"/>
</dbReference>
<dbReference type="AlphaFoldDB" id="A0A9D9J221"/>
<dbReference type="Gene3D" id="3.10.350.10">
    <property type="entry name" value="LysM domain"/>
    <property type="match status" value="2"/>
</dbReference>
<dbReference type="PROSITE" id="PS00922">
    <property type="entry name" value="TRANSGLYCOSYLASE"/>
    <property type="match status" value="1"/>
</dbReference>
<dbReference type="InterPro" id="IPR000189">
    <property type="entry name" value="Transglyc_AS"/>
</dbReference>
<keyword evidence="2" id="KW-0732">Signal</keyword>
<gene>
    <name evidence="4" type="ORF">IAB78_01460</name>
</gene>
<dbReference type="PANTHER" id="PTHR37423:SF2">
    <property type="entry name" value="MEMBRANE-BOUND LYTIC MUREIN TRANSGLYCOSYLASE C"/>
    <property type="match status" value="1"/>
</dbReference>
<dbReference type="InterPro" id="IPR023346">
    <property type="entry name" value="Lysozyme-like_dom_sf"/>
</dbReference>
<evidence type="ECO:0000313" key="4">
    <source>
        <dbReference type="EMBL" id="MBO8485079.1"/>
    </source>
</evidence>
<dbReference type="PANTHER" id="PTHR37423">
    <property type="entry name" value="SOLUBLE LYTIC MUREIN TRANSGLYCOSYLASE-RELATED"/>
    <property type="match status" value="1"/>
</dbReference>
<name>A0A9D9J221_9BACT</name>
<comment type="caution">
    <text evidence="4">The sequence shown here is derived from an EMBL/GenBank/DDBJ whole genome shotgun (WGS) entry which is preliminary data.</text>
</comment>
<dbReference type="PROSITE" id="PS51782">
    <property type="entry name" value="LYSM"/>
    <property type="match status" value="2"/>
</dbReference>
<dbReference type="EMBL" id="JADILX010000026">
    <property type="protein sequence ID" value="MBO8485079.1"/>
    <property type="molecule type" value="Genomic_DNA"/>
</dbReference>
<comment type="similarity">
    <text evidence="1">Belongs to the transglycosylase Slt family.</text>
</comment>
<dbReference type="CDD" id="cd16894">
    <property type="entry name" value="MltD-like"/>
    <property type="match status" value="1"/>
</dbReference>
<sequence>MKLNRLNSLACVALLLAVAAADMAGAERQDREKKTKIYLQKENERLISIIDSLQNTLDRYRNEALADSLAEEMLEVYEENEDKSAAGLNPEDYTPEVTDSLLSIWYLHKQTSCIESPVYDMDTVRFESNVPDEVYINRLKAMNSFITLPYNDIVKQYIILYSEKMAPAMPKILGLCRWYMPIFEEIFTAHDVPEELKAMAVIESAMNPTAVSRAGAKGMWQFMYSTAKLYGLQIDSFVDERLDPVKSAHAAAEYLKDSYRIFGDWNLAIASYNCGAGNVNRAIRRSGGKRNFWDIYPYLPRETRGYVPAFVGALYTMTYYKEHGIEPEAIEMPAVVDTFHISKMLHFKQVEALAGVPEQELKNLNPQYRHGIIPGNERDCILRIPYNYTNAFIDHEDSLYTYKADEYFNPVTIKKIKDGGDGERIVYRVRSGDVLGKIAIRYRVSVRQIKRWNNLRSDNIRVGQRLVIYRGGNAPVSVASSSGSKAQASHKSSVDMNAEYTIYVVKSGDSLYNIAKNYPGVSAQNIMDFNGISSRIKPGMKIRIPKL</sequence>
<evidence type="ECO:0000313" key="5">
    <source>
        <dbReference type="Proteomes" id="UP000823750"/>
    </source>
</evidence>
<organism evidence="4 5">
    <name type="scientific">Candidatus Cryptobacteroides excrementavium</name>
    <dbReference type="NCBI Taxonomy" id="2840759"/>
    <lineage>
        <taxon>Bacteria</taxon>
        <taxon>Pseudomonadati</taxon>
        <taxon>Bacteroidota</taxon>
        <taxon>Bacteroidia</taxon>
        <taxon>Bacteroidales</taxon>
        <taxon>Candidatus Cryptobacteroides</taxon>
    </lineage>
</organism>
<proteinExistence type="inferred from homology"/>
<dbReference type="InterPro" id="IPR008258">
    <property type="entry name" value="Transglycosylase_SLT_dom_1"/>
</dbReference>
<accession>A0A9D9J221</accession>
<dbReference type="GO" id="GO:0008933">
    <property type="term" value="F:peptidoglycan lytic transglycosylase activity"/>
    <property type="evidence" value="ECO:0007669"/>
    <property type="project" value="InterPro"/>
</dbReference>
<feature type="chain" id="PRO_5039220782" evidence="2">
    <location>
        <begin position="25"/>
        <end position="547"/>
    </location>
</feature>
<dbReference type="GO" id="GO:0016020">
    <property type="term" value="C:membrane"/>
    <property type="evidence" value="ECO:0007669"/>
    <property type="project" value="InterPro"/>
</dbReference>
<dbReference type="SMART" id="SM00257">
    <property type="entry name" value="LysM"/>
    <property type="match status" value="2"/>
</dbReference>